<evidence type="ECO:0000313" key="1">
    <source>
        <dbReference type="EMBL" id="SFT96912.1"/>
    </source>
</evidence>
<dbReference type="STRING" id="1296565.SAMN05660657_04297"/>
<dbReference type="Proteomes" id="UP000199546">
    <property type="component" value="Unassembled WGS sequence"/>
</dbReference>
<proteinExistence type="predicted"/>
<keyword evidence="2" id="KW-1185">Reference proteome</keyword>
<accession>A0A1I7CBX2</accession>
<protein>
    <submittedName>
        <fullName evidence="1">Uncharacterized protein</fullName>
    </submittedName>
</protein>
<dbReference type="RefSeq" id="WP_093582669.1">
    <property type="nucleotide sequence ID" value="NZ_FPBA01000020.1"/>
</dbReference>
<name>A0A1I7CBX2_9ACTN</name>
<dbReference type="EMBL" id="FPBA01000020">
    <property type="protein sequence ID" value="SFT96912.1"/>
    <property type="molecule type" value="Genomic_DNA"/>
</dbReference>
<sequence>MPDELFEVLTQREDGHQTVHRVTASSKAAAECAVAEATEGDRRVGEVVTAVPSADGGIGDAGHL</sequence>
<evidence type="ECO:0000313" key="2">
    <source>
        <dbReference type="Proteomes" id="UP000199546"/>
    </source>
</evidence>
<reference evidence="2" key="1">
    <citation type="submission" date="2016-10" db="EMBL/GenBank/DDBJ databases">
        <authorList>
            <person name="Varghese N."/>
            <person name="Submissions S."/>
        </authorList>
    </citation>
    <scope>NUCLEOTIDE SEQUENCE [LARGE SCALE GENOMIC DNA]</scope>
    <source>
        <strain evidence="2">DSM 46136</strain>
    </source>
</reference>
<dbReference type="AlphaFoldDB" id="A0A1I7CBX2"/>
<organism evidence="1 2">
    <name type="scientific">Geodermatophilus amargosae</name>
    <dbReference type="NCBI Taxonomy" id="1296565"/>
    <lineage>
        <taxon>Bacteria</taxon>
        <taxon>Bacillati</taxon>
        <taxon>Actinomycetota</taxon>
        <taxon>Actinomycetes</taxon>
        <taxon>Geodermatophilales</taxon>
        <taxon>Geodermatophilaceae</taxon>
        <taxon>Geodermatophilus</taxon>
    </lineage>
</organism>
<gene>
    <name evidence="1" type="ORF">SAMN05660657_04297</name>
</gene>